<gene>
    <name evidence="6" type="ordered locus">Sterm_3735</name>
</gene>
<dbReference type="AlphaFoldDB" id="D1ART3"/>
<evidence type="ECO:0000256" key="1">
    <source>
        <dbReference type="ARBA" id="ARBA00023015"/>
    </source>
</evidence>
<proteinExistence type="predicted"/>
<keyword evidence="7" id="KW-1185">Reference proteome</keyword>
<dbReference type="Proteomes" id="UP000000845">
    <property type="component" value="Chromosome"/>
</dbReference>
<dbReference type="InterPro" id="IPR036390">
    <property type="entry name" value="WH_DNA-bd_sf"/>
</dbReference>
<feature type="domain" description="Cyclic nucleotide-binding" evidence="4">
    <location>
        <begin position="31"/>
        <end position="118"/>
    </location>
</feature>
<dbReference type="CDD" id="cd00038">
    <property type="entry name" value="CAP_ED"/>
    <property type="match status" value="1"/>
</dbReference>
<keyword evidence="3" id="KW-0804">Transcription</keyword>
<evidence type="ECO:0000313" key="7">
    <source>
        <dbReference type="Proteomes" id="UP000000845"/>
    </source>
</evidence>
<evidence type="ECO:0000259" key="5">
    <source>
        <dbReference type="PROSITE" id="PS51063"/>
    </source>
</evidence>
<keyword evidence="2" id="KW-0238">DNA-binding</keyword>
<keyword evidence="1" id="KW-0805">Transcription regulation</keyword>
<dbReference type="InterPro" id="IPR000595">
    <property type="entry name" value="cNMP-bd_dom"/>
</dbReference>
<evidence type="ECO:0000259" key="4">
    <source>
        <dbReference type="PROSITE" id="PS50042"/>
    </source>
</evidence>
<dbReference type="InterPro" id="IPR014710">
    <property type="entry name" value="RmlC-like_jellyroll"/>
</dbReference>
<dbReference type="InterPro" id="IPR018490">
    <property type="entry name" value="cNMP-bd_dom_sf"/>
</dbReference>
<dbReference type="PROSITE" id="PS51063">
    <property type="entry name" value="HTH_CRP_2"/>
    <property type="match status" value="1"/>
</dbReference>
<dbReference type="KEGG" id="str:Sterm_3735"/>
<dbReference type="HOGENOM" id="CLU_075053_11_1_0"/>
<dbReference type="InterPro" id="IPR012318">
    <property type="entry name" value="HTH_CRP"/>
</dbReference>
<dbReference type="RefSeq" id="WP_012863151.1">
    <property type="nucleotide sequence ID" value="NC_013517.1"/>
</dbReference>
<dbReference type="Pfam" id="PF00027">
    <property type="entry name" value="cNMP_binding"/>
    <property type="match status" value="1"/>
</dbReference>
<dbReference type="GO" id="GO:0006355">
    <property type="term" value="P:regulation of DNA-templated transcription"/>
    <property type="evidence" value="ECO:0007669"/>
    <property type="project" value="InterPro"/>
</dbReference>
<evidence type="ECO:0000313" key="6">
    <source>
        <dbReference type="EMBL" id="ACZ10569.1"/>
    </source>
</evidence>
<feature type="domain" description="HTH crp-type" evidence="5">
    <location>
        <begin position="149"/>
        <end position="212"/>
    </location>
</feature>
<name>D1ART3_SEBTE</name>
<dbReference type="NCBIfam" id="NF007707">
    <property type="entry name" value="PRK10402.1"/>
    <property type="match status" value="1"/>
</dbReference>
<protein>
    <submittedName>
        <fullName evidence="6">Transcriptional regulator, Crp/Fnr family</fullName>
    </submittedName>
</protein>
<dbReference type="STRING" id="526218.Sterm_3735"/>
<accession>D1ART3</accession>
<dbReference type="GO" id="GO:0003677">
    <property type="term" value="F:DNA binding"/>
    <property type="evidence" value="ECO:0007669"/>
    <property type="project" value="UniProtKB-KW"/>
</dbReference>
<dbReference type="SMART" id="SM00100">
    <property type="entry name" value="cNMP"/>
    <property type="match status" value="1"/>
</dbReference>
<dbReference type="PROSITE" id="PS50042">
    <property type="entry name" value="CNMP_BINDING_3"/>
    <property type="match status" value="1"/>
</dbReference>
<evidence type="ECO:0000256" key="3">
    <source>
        <dbReference type="ARBA" id="ARBA00023163"/>
    </source>
</evidence>
<reference evidence="7" key="1">
    <citation type="submission" date="2009-09" db="EMBL/GenBank/DDBJ databases">
        <title>The complete chromosome of Sebaldella termitidis ATCC 33386.</title>
        <authorList>
            <consortium name="US DOE Joint Genome Institute (JGI-PGF)"/>
            <person name="Lucas S."/>
            <person name="Copeland A."/>
            <person name="Lapidus A."/>
            <person name="Glavina del Rio T."/>
            <person name="Dalin E."/>
            <person name="Tice H."/>
            <person name="Bruce D."/>
            <person name="Goodwin L."/>
            <person name="Pitluck S."/>
            <person name="Kyrpides N."/>
            <person name="Mavromatis K."/>
            <person name="Ivanova N."/>
            <person name="Mikhailova N."/>
            <person name="Sims D."/>
            <person name="Meincke L."/>
            <person name="Brettin T."/>
            <person name="Detter J.C."/>
            <person name="Han C."/>
            <person name="Larimer F."/>
            <person name="Land M."/>
            <person name="Hauser L."/>
            <person name="Markowitz V."/>
            <person name="Cheng J.F."/>
            <person name="Hugenholtz P."/>
            <person name="Woyke T."/>
            <person name="Wu D."/>
            <person name="Eisen J.A."/>
        </authorList>
    </citation>
    <scope>NUCLEOTIDE SEQUENCE [LARGE SCALE GENOMIC DNA]</scope>
    <source>
        <strain evidence="7">ATCC 33386 / NCTC 11300</strain>
    </source>
</reference>
<sequence>MRENKNKSDINAEIQRSGFMNFFSFPADSFVKLVTFSPNEYIIEESLLPSHLFFLTSGRAKLYTTLANGKIALIDFFRAPCFVGEMELVGHTQDICSVQAIEPCVCLALPILQCREMLLTDPVFLRKICLYLGGKNARNIRSLTKNQAYTLENRLAGFILLSTATDIYKEKHSHAADYLGVSYRHLLYVMAQFIEKGFLKKENRIYRIADKQALLELAHVVDPDLFF</sequence>
<dbReference type="eggNOG" id="COG0664">
    <property type="taxonomic scope" value="Bacteria"/>
</dbReference>
<evidence type="ECO:0000256" key="2">
    <source>
        <dbReference type="ARBA" id="ARBA00023125"/>
    </source>
</evidence>
<dbReference type="SUPFAM" id="SSF46785">
    <property type="entry name" value="Winged helix' DNA-binding domain"/>
    <property type="match status" value="1"/>
</dbReference>
<organism evidence="6 7">
    <name type="scientific">Sebaldella termitidis (strain ATCC 33386 / NCTC 11300)</name>
    <dbReference type="NCBI Taxonomy" id="526218"/>
    <lineage>
        <taxon>Bacteria</taxon>
        <taxon>Fusobacteriati</taxon>
        <taxon>Fusobacteriota</taxon>
        <taxon>Fusobacteriia</taxon>
        <taxon>Fusobacteriales</taxon>
        <taxon>Leptotrichiaceae</taxon>
        <taxon>Sebaldella</taxon>
    </lineage>
</organism>
<reference evidence="6 7" key="2">
    <citation type="journal article" date="2010" name="Stand. Genomic Sci.">
        <title>Complete genome sequence of Sebaldella termitidis type strain (NCTC 11300).</title>
        <authorList>
            <person name="Harmon-Smith M."/>
            <person name="Celia L."/>
            <person name="Chertkov O."/>
            <person name="Lapidus A."/>
            <person name="Copeland A."/>
            <person name="Glavina Del Rio T."/>
            <person name="Nolan M."/>
            <person name="Lucas S."/>
            <person name="Tice H."/>
            <person name="Cheng J.F."/>
            <person name="Han C."/>
            <person name="Detter J.C."/>
            <person name="Bruce D."/>
            <person name="Goodwin L."/>
            <person name="Pitluck S."/>
            <person name="Pati A."/>
            <person name="Liolios K."/>
            <person name="Ivanova N."/>
            <person name="Mavromatis K."/>
            <person name="Mikhailova N."/>
            <person name="Chen A."/>
            <person name="Palaniappan K."/>
            <person name="Land M."/>
            <person name="Hauser L."/>
            <person name="Chang Y.J."/>
            <person name="Jeffries C.D."/>
            <person name="Brettin T."/>
            <person name="Goker M."/>
            <person name="Beck B."/>
            <person name="Bristow J."/>
            <person name="Eisen J.A."/>
            <person name="Markowitz V."/>
            <person name="Hugenholtz P."/>
            <person name="Kyrpides N.C."/>
            <person name="Klenk H.P."/>
            <person name="Chen F."/>
        </authorList>
    </citation>
    <scope>NUCLEOTIDE SEQUENCE [LARGE SCALE GENOMIC DNA]</scope>
    <source>
        <strain evidence="7">ATCC 33386 / NCTC 11300</strain>
    </source>
</reference>
<dbReference type="SUPFAM" id="SSF51206">
    <property type="entry name" value="cAMP-binding domain-like"/>
    <property type="match status" value="1"/>
</dbReference>
<dbReference type="EMBL" id="CP001739">
    <property type="protein sequence ID" value="ACZ10569.1"/>
    <property type="molecule type" value="Genomic_DNA"/>
</dbReference>
<dbReference type="Gene3D" id="2.60.120.10">
    <property type="entry name" value="Jelly Rolls"/>
    <property type="match status" value="1"/>
</dbReference>